<accession>A0A381QBJ5</accession>
<dbReference type="HAMAP" id="MF_00080">
    <property type="entry name" value="IF_3"/>
    <property type="match status" value="1"/>
</dbReference>
<sequence>VVAARDLSRAFFIQRIYWRSTEISKERIRVNEQIRISPVRLIQDDGEQIGIVSMDEARERATVRKMDLVEVAPEARPPVVKMMDYGKYKYEAQRAARESRKKQHVIQVKEVKFRPGIEDHDYKFKLRHARRFLEEGNKVKLTMMFRGRQVTHPEIGREVLIRVAGDLEDLGKLETSPSMEGRLMSMIVAPLNIK</sequence>
<dbReference type="InterPro" id="IPR019814">
    <property type="entry name" value="Translation_initiation_fac_3_N"/>
</dbReference>
<dbReference type="GO" id="GO:0005829">
    <property type="term" value="C:cytosol"/>
    <property type="evidence" value="ECO:0007669"/>
    <property type="project" value="TreeGrafter"/>
</dbReference>
<evidence type="ECO:0000259" key="5">
    <source>
        <dbReference type="Pfam" id="PF05198"/>
    </source>
</evidence>
<keyword evidence="2" id="KW-0396">Initiation factor</keyword>
<feature type="domain" description="Translation initiation factor 3 N-terminal" evidence="5">
    <location>
        <begin position="30"/>
        <end position="98"/>
    </location>
</feature>
<dbReference type="SUPFAM" id="SSF54364">
    <property type="entry name" value="Translation initiation factor IF3, N-terminal domain"/>
    <property type="match status" value="1"/>
</dbReference>
<dbReference type="InterPro" id="IPR019813">
    <property type="entry name" value="Translation_initiation_fac3_CS"/>
</dbReference>
<reference evidence="6" key="1">
    <citation type="submission" date="2018-05" db="EMBL/GenBank/DDBJ databases">
        <authorList>
            <person name="Lanie J.A."/>
            <person name="Ng W.-L."/>
            <person name="Kazmierczak K.M."/>
            <person name="Andrzejewski T.M."/>
            <person name="Davidsen T.M."/>
            <person name="Wayne K.J."/>
            <person name="Tettelin H."/>
            <person name="Glass J.I."/>
            <person name="Rusch D."/>
            <person name="Podicherti R."/>
            <person name="Tsui H.-C.T."/>
            <person name="Winkler M.E."/>
        </authorList>
    </citation>
    <scope>NUCLEOTIDE SEQUENCE</scope>
</reference>
<evidence type="ECO:0000256" key="2">
    <source>
        <dbReference type="ARBA" id="ARBA00022540"/>
    </source>
</evidence>
<dbReference type="Pfam" id="PF00707">
    <property type="entry name" value="IF3_C"/>
    <property type="match status" value="1"/>
</dbReference>
<dbReference type="EMBL" id="UINC01001276">
    <property type="protein sequence ID" value="SUZ76380.1"/>
    <property type="molecule type" value="Genomic_DNA"/>
</dbReference>
<dbReference type="GO" id="GO:0016020">
    <property type="term" value="C:membrane"/>
    <property type="evidence" value="ECO:0007669"/>
    <property type="project" value="TreeGrafter"/>
</dbReference>
<dbReference type="PANTHER" id="PTHR10938:SF0">
    <property type="entry name" value="TRANSLATION INITIATION FACTOR IF-3, MITOCHONDRIAL"/>
    <property type="match status" value="1"/>
</dbReference>
<dbReference type="AlphaFoldDB" id="A0A381QBJ5"/>
<evidence type="ECO:0008006" key="7">
    <source>
        <dbReference type="Google" id="ProtNLM"/>
    </source>
</evidence>
<protein>
    <recommendedName>
        <fullName evidence="7">Translation initiation factor IF-3</fullName>
    </recommendedName>
</protein>
<dbReference type="FunFam" id="3.10.20.80:FF:000001">
    <property type="entry name" value="Translation initiation factor IF-3"/>
    <property type="match status" value="1"/>
</dbReference>
<dbReference type="InterPro" id="IPR036788">
    <property type="entry name" value="T_IF-3_C_sf"/>
</dbReference>
<evidence type="ECO:0000313" key="6">
    <source>
        <dbReference type="EMBL" id="SUZ76380.1"/>
    </source>
</evidence>
<evidence type="ECO:0000256" key="1">
    <source>
        <dbReference type="ARBA" id="ARBA00005439"/>
    </source>
</evidence>
<organism evidence="6">
    <name type="scientific">marine metagenome</name>
    <dbReference type="NCBI Taxonomy" id="408172"/>
    <lineage>
        <taxon>unclassified sequences</taxon>
        <taxon>metagenomes</taxon>
        <taxon>ecological metagenomes</taxon>
    </lineage>
</organism>
<name>A0A381QBJ5_9ZZZZ</name>
<dbReference type="FunFam" id="3.30.110.10:FF:000001">
    <property type="entry name" value="Translation initiation factor IF-3"/>
    <property type="match status" value="1"/>
</dbReference>
<keyword evidence="3" id="KW-0648">Protein biosynthesis</keyword>
<evidence type="ECO:0000256" key="3">
    <source>
        <dbReference type="ARBA" id="ARBA00022917"/>
    </source>
</evidence>
<feature type="non-terminal residue" evidence="6">
    <location>
        <position position="1"/>
    </location>
</feature>
<dbReference type="InterPro" id="IPR036787">
    <property type="entry name" value="T_IF-3_N_sf"/>
</dbReference>
<dbReference type="Pfam" id="PF05198">
    <property type="entry name" value="IF3_N"/>
    <property type="match status" value="1"/>
</dbReference>
<gene>
    <name evidence="6" type="ORF">METZ01_LOCUS29234</name>
</gene>
<feature type="domain" description="Translation initiation factor 3 C-terminal" evidence="4">
    <location>
        <begin position="106"/>
        <end position="190"/>
    </location>
</feature>
<dbReference type="PROSITE" id="PS00938">
    <property type="entry name" value="IF3"/>
    <property type="match status" value="1"/>
</dbReference>
<dbReference type="PANTHER" id="PTHR10938">
    <property type="entry name" value="TRANSLATION INITIATION FACTOR IF-3"/>
    <property type="match status" value="1"/>
</dbReference>
<dbReference type="Gene3D" id="3.30.110.10">
    <property type="entry name" value="Translation initiation factor 3 (IF-3), C-terminal domain"/>
    <property type="match status" value="1"/>
</dbReference>
<dbReference type="Gene3D" id="3.10.20.80">
    <property type="entry name" value="Translation initiation factor 3 (IF-3), N-terminal domain"/>
    <property type="match status" value="1"/>
</dbReference>
<dbReference type="GO" id="GO:0003743">
    <property type="term" value="F:translation initiation factor activity"/>
    <property type="evidence" value="ECO:0007669"/>
    <property type="project" value="UniProtKB-KW"/>
</dbReference>
<proteinExistence type="inferred from homology"/>
<dbReference type="SUPFAM" id="SSF55200">
    <property type="entry name" value="Translation initiation factor IF3, C-terminal domain"/>
    <property type="match status" value="1"/>
</dbReference>
<dbReference type="GO" id="GO:0043022">
    <property type="term" value="F:ribosome binding"/>
    <property type="evidence" value="ECO:0007669"/>
    <property type="project" value="TreeGrafter"/>
</dbReference>
<dbReference type="InterPro" id="IPR001288">
    <property type="entry name" value="Translation_initiation_fac_3"/>
</dbReference>
<evidence type="ECO:0000259" key="4">
    <source>
        <dbReference type="Pfam" id="PF00707"/>
    </source>
</evidence>
<dbReference type="GO" id="GO:0032790">
    <property type="term" value="P:ribosome disassembly"/>
    <property type="evidence" value="ECO:0007669"/>
    <property type="project" value="TreeGrafter"/>
</dbReference>
<comment type="similarity">
    <text evidence="1">Belongs to the IF-3 family.</text>
</comment>
<dbReference type="InterPro" id="IPR019815">
    <property type="entry name" value="Translation_initiation_fac_3_C"/>
</dbReference>
<dbReference type="NCBIfam" id="TIGR00168">
    <property type="entry name" value="infC"/>
    <property type="match status" value="1"/>
</dbReference>